<dbReference type="GO" id="GO:0005524">
    <property type="term" value="F:ATP binding"/>
    <property type="evidence" value="ECO:0007669"/>
    <property type="project" value="InterPro"/>
</dbReference>
<dbReference type="InterPro" id="IPR011009">
    <property type="entry name" value="Kinase-like_dom_sf"/>
</dbReference>
<feature type="domain" description="Protein kinase" evidence="2">
    <location>
        <begin position="1"/>
        <end position="150"/>
    </location>
</feature>
<reference evidence="3" key="1">
    <citation type="journal article" date="2020" name="Stud. Mycol.">
        <title>101 Dothideomycetes genomes: a test case for predicting lifestyles and emergence of pathogens.</title>
        <authorList>
            <person name="Haridas S."/>
            <person name="Albert R."/>
            <person name="Binder M."/>
            <person name="Bloem J."/>
            <person name="Labutti K."/>
            <person name="Salamov A."/>
            <person name="Andreopoulos B."/>
            <person name="Baker S."/>
            <person name="Barry K."/>
            <person name="Bills G."/>
            <person name="Bluhm B."/>
            <person name="Cannon C."/>
            <person name="Castanera R."/>
            <person name="Culley D."/>
            <person name="Daum C."/>
            <person name="Ezra D."/>
            <person name="Gonzalez J."/>
            <person name="Henrissat B."/>
            <person name="Kuo A."/>
            <person name="Liang C."/>
            <person name="Lipzen A."/>
            <person name="Lutzoni F."/>
            <person name="Magnuson J."/>
            <person name="Mondo S."/>
            <person name="Nolan M."/>
            <person name="Ohm R."/>
            <person name="Pangilinan J."/>
            <person name="Park H.-J."/>
            <person name="Ramirez L."/>
            <person name="Alfaro M."/>
            <person name="Sun H."/>
            <person name="Tritt A."/>
            <person name="Yoshinaga Y."/>
            <person name="Zwiers L.-H."/>
            <person name="Turgeon B."/>
            <person name="Goodwin S."/>
            <person name="Spatafora J."/>
            <person name="Crous P."/>
            <person name="Grigoriev I."/>
        </authorList>
    </citation>
    <scope>NUCLEOTIDE SEQUENCE</scope>
    <source>
        <strain evidence="3">CBS 207.26</strain>
    </source>
</reference>
<dbReference type="OrthoDB" id="3673723at2759"/>
<gene>
    <name evidence="3" type="ORF">K469DRAFT_690648</name>
</gene>
<proteinExistence type="predicted"/>
<protein>
    <recommendedName>
        <fullName evidence="2">Protein kinase domain-containing protein</fullName>
    </recommendedName>
</protein>
<dbReference type="Gene3D" id="1.10.510.10">
    <property type="entry name" value="Transferase(Phosphotransferase) domain 1"/>
    <property type="match status" value="1"/>
</dbReference>
<organism evidence="3 4">
    <name type="scientific">Zopfia rhizophila CBS 207.26</name>
    <dbReference type="NCBI Taxonomy" id="1314779"/>
    <lineage>
        <taxon>Eukaryota</taxon>
        <taxon>Fungi</taxon>
        <taxon>Dikarya</taxon>
        <taxon>Ascomycota</taxon>
        <taxon>Pezizomycotina</taxon>
        <taxon>Dothideomycetes</taxon>
        <taxon>Dothideomycetes incertae sedis</taxon>
        <taxon>Zopfiaceae</taxon>
        <taxon>Zopfia</taxon>
    </lineage>
</organism>
<dbReference type="InterPro" id="IPR000719">
    <property type="entry name" value="Prot_kinase_dom"/>
</dbReference>
<sequence length="150" mass="16883">MAKFLEYAPFVSLDDLIRRYLSDGGQIPKAFVWLVFKNLVSACHIMQKGDDLQNNKEWREVCGSGSDEDESDQDGSDGKRWTGVVGTDIKPENILLQNRQGNNCSAFKFLLLSDSGLVHNPDEMMLGATRTGGFLAHEQYTTYYVTPIKR</sequence>
<dbReference type="GO" id="GO:0004672">
    <property type="term" value="F:protein kinase activity"/>
    <property type="evidence" value="ECO:0007669"/>
    <property type="project" value="InterPro"/>
</dbReference>
<evidence type="ECO:0000256" key="1">
    <source>
        <dbReference type="SAM" id="MobiDB-lite"/>
    </source>
</evidence>
<evidence type="ECO:0000313" key="3">
    <source>
        <dbReference type="EMBL" id="KAF2182518.1"/>
    </source>
</evidence>
<dbReference type="Proteomes" id="UP000800200">
    <property type="component" value="Unassembled WGS sequence"/>
</dbReference>
<feature type="compositionally biased region" description="Acidic residues" evidence="1">
    <location>
        <begin position="66"/>
        <end position="75"/>
    </location>
</feature>
<dbReference type="PROSITE" id="PS50011">
    <property type="entry name" value="PROTEIN_KINASE_DOM"/>
    <property type="match status" value="1"/>
</dbReference>
<keyword evidence="4" id="KW-1185">Reference proteome</keyword>
<dbReference type="SUPFAM" id="SSF56112">
    <property type="entry name" value="Protein kinase-like (PK-like)"/>
    <property type="match status" value="1"/>
</dbReference>
<evidence type="ECO:0000259" key="2">
    <source>
        <dbReference type="PROSITE" id="PS50011"/>
    </source>
</evidence>
<feature type="region of interest" description="Disordered" evidence="1">
    <location>
        <begin position="57"/>
        <end position="82"/>
    </location>
</feature>
<dbReference type="AlphaFoldDB" id="A0A6A6DWF8"/>
<accession>A0A6A6DWF8</accession>
<evidence type="ECO:0000313" key="4">
    <source>
        <dbReference type="Proteomes" id="UP000800200"/>
    </source>
</evidence>
<dbReference type="EMBL" id="ML994647">
    <property type="protein sequence ID" value="KAF2182518.1"/>
    <property type="molecule type" value="Genomic_DNA"/>
</dbReference>
<name>A0A6A6DWF8_9PEZI</name>